<keyword evidence="3" id="KW-1185">Reference proteome</keyword>
<keyword evidence="1" id="KW-1133">Transmembrane helix</keyword>
<name>A0ABS4JGJ5_9BACL</name>
<protein>
    <submittedName>
        <fullName evidence="2">Uncharacterized protein</fullName>
    </submittedName>
</protein>
<dbReference type="RefSeq" id="WP_209861309.1">
    <property type="nucleotide sequence ID" value="NZ_JAGGLD010000002.1"/>
</dbReference>
<accession>A0ABS4JGJ5</accession>
<dbReference type="EMBL" id="JAGGLD010000002">
    <property type="protein sequence ID" value="MBP2000833.1"/>
    <property type="molecule type" value="Genomic_DNA"/>
</dbReference>
<evidence type="ECO:0000313" key="3">
    <source>
        <dbReference type="Proteomes" id="UP001519288"/>
    </source>
</evidence>
<sequence>MRIFLKWLIYMIPGLLGQIYITTHFHPPRNTSLFLSVPLFIFFSLINLMAYHLFFVPKKIKKKLLRSVTLLSKREHALELDNSFKKFITEARDRQATFNGFRILELKRLEETALKKRERLTYFVTILGWIFYIFFLQIIIFNILTIGLHIEIFYIECVFGVLLLLLFMIFREQKIEWEVQAHTLKRCIQKCGEKDIFEFDNSY</sequence>
<feature type="transmembrane region" description="Helical" evidence="1">
    <location>
        <begin position="7"/>
        <end position="27"/>
    </location>
</feature>
<feature type="transmembrane region" description="Helical" evidence="1">
    <location>
        <begin position="152"/>
        <end position="170"/>
    </location>
</feature>
<feature type="transmembrane region" description="Helical" evidence="1">
    <location>
        <begin position="33"/>
        <end position="56"/>
    </location>
</feature>
<feature type="transmembrane region" description="Helical" evidence="1">
    <location>
        <begin position="120"/>
        <end position="146"/>
    </location>
</feature>
<organism evidence="2 3">
    <name type="scientific">Paenibacillus shirakamiensis</name>
    <dbReference type="NCBI Taxonomy" id="1265935"/>
    <lineage>
        <taxon>Bacteria</taxon>
        <taxon>Bacillati</taxon>
        <taxon>Bacillota</taxon>
        <taxon>Bacilli</taxon>
        <taxon>Bacillales</taxon>
        <taxon>Paenibacillaceae</taxon>
        <taxon>Paenibacillus</taxon>
    </lineage>
</organism>
<keyword evidence="1" id="KW-0472">Membrane</keyword>
<keyword evidence="1" id="KW-0812">Transmembrane</keyword>
<proteinExistence type="predicted"/>
<evidence type="ECO:0000256" key="1">
    <source>
        <dbReference type="SAM" id="Phobius"/>
    </source>
</evidence>
<evidence type="ECO:0000313" key="2">
    <source>
        <dbReference type="EMBL" id="MBP2000833.1"/>
    </source>
</evidence>
<reference evidence="2 3" key="1">
    <citation type="submission" date="2021-03" db="EMBL/GenBank/DDBJ databases">
        <title>Genomic Encyclopedia of Type Strains, Phase IV (KMG-IV): sequencing the most valuable type-strain genomes for metagenomic binning, comparative biology and taxonomic classification.</title>
        <authorList>
            <person name="Goeker M."/>
        </authorList>
    </citation>
    <scope>NUCLEOTIDE SEQUENCE [LARGE SCALE GENOMIC DNA]</scope>
    <source>
        <strain evidence="2 3">DSM 26806</strain>
    </source>
</reference>
<gene>
    <name evidence="2" type="ORF">J2Z69_001864</name>
</gene>
<dbReference type="Proteomes" id="UP001519288">
    <property type="component" value="Unassembled WGS sequence"/>
</dbReference>
<comment type="caution">
    <text evidence="2">The sequence shown here is derived from an EMBL/GenBank/DDBJ whole genome shotgun (WGS) entry which is preliminary data.</text>
</comment>